<gene>
    <name evidence="1" type="ORF">NIES2135_53690</name>
</gene>
<name>A0A1Z4JP53_LEPBY</name>
<dbReference type="EMBL" id="AP018203">
    <property type="protein sequence ID" value="BAY58496.1"/>
    <property type="molecule type" value="Genomic_DNA"/>
</dbReference>
<protein>
    <submittedName>
        <fullName evidence="1">Uncharacterized protein</fullName>
    </submittedName>
</protein>
<organism evidence="1 2">
    <name type="scientific">Leptolyngbya boryana NIES-2135</name>
    <dbReference type="NCBI Taxonomy" id="1973484"/>
    <lineage>
        <taxon>Bacteria</taxon>
        <taxon>Bacillati</taxon>
        <taxon>Cyanobacteriota</taxon>
        <taxon>Cyanophyceae</taxon>
        <taxon>Leptolyngbyales</taxon>
        <taxon>Leptolyngbyaceae</taxon>
        <taxon>Leptolyngbya group</taxon>
        <taxon>Leptolyngbya</taxon>
    </lineage>
</organism>
<keyword evidence="2" id="KW-1185">Reference proteome</keyword>
<proteinExistence type="predicted"/>
<dbReference type="AlphaFoldDB" id="A0A1Z4JP53"/>
<sequence length="118" mass="13234">MVAPILKQKNDTRIQGLYLAQGREVPAQVWYCRCAAEERPSTNKTYWIKAGENFQGLNLDFVNLDKQLPPQMAAFRLDSDSSAGGYRAFELYEGDTIEQATPVQQDGSGVIWELIFSG</sequence>
<evidence type="ECO:0000313" key="1">
    <source>
        <dbReference type="EMBL" id="BAY58496.1"/>
    </source>
</evidence>
<accession>A0A1Z4JP53</accession>
<dbReference type="Proteomes" id="UP000217895">
    <property type="component" value="Chromosome"/>
</dbReference>
<evidence type="ECO:0000313" key="2">
    <source>
        <dbReference type="Proteomes" id="UP000217895"/>
    </source>
</evidence>
<reference evidence="1 2" key="1">
    <citation type="submission" date="2017-06" db="EMBL/GenBank/DDBJ databases">
        <title>Genome sequencing of cyanobaciteial culture collection at National Institute for Environmental Studies (NIES).</title>
        <authorList>
            <person name="Hirose Y."/>
            <person name="Shimura Y."/>
            <person name="Fujisawa T."/>
            <person name="Nakamura Y."/>
            <person name="Kawachi M."/>
        </authorList>
    </citation>
    <scope>NUCLEOTIDE SEQUENCE [LARGE SCALE GENOMIC DNA]</scope>
    <source>
        <strain evidence="1 2">NIES-2135</strain>
    </source>
</reference>